<dbReference type="Proteomes" id="UP000008805">
    <property type="component" value="Chromosome"/>
</dbReference>
<proteinExistence type="predicted"/>
<dbReference type="HOGENOM" id="CLU_2342792_0_0_11"/>
<evidence type="ECO:0000313" key="1">
    <source>
        <dbReference type="EMBL" id="CBL03491.1"/>
    </source>
</evidence>
<protein>
    <submittedName>
        <fullName evidence="1">Uncharacterized protein</fullName>
    </submittedName>
</protein>
<name>D6E6Z4_9ACTN</name>
<evidence type="ECO:0000313" key="2">
    <source>
        <dbReference type="Proteomes" id="UP000008805"/>
    </source>
</evidence>
<organism evidence="1 2">
    <name type="scientific">Gordonibacter pamelaeae 7-10-1-b</name>
    <dbReference type="NCBI Taxonomy" id="657308"/>
    <lineage>
        <taxon>Bacteria</taxon>
        <taxon>Bacillati</taxon>
        <taxon>Actinomycetota</taxon>
        <taxon>Coriobacteriia</taxon>
        <taxon>Eggerthellales</taxon>
        <taxon>Eggerthellaceae</taxon>
        <taxon>Gordonibacter</taxon>
    </lineage>
</organism>
<reference evidence="1 2" key="2">
    <citation type="submission" date="2010-03" db="EMBL/GenBank/DDBJ databases">
        <authorList>
            <person name="Pajon A."/>
        </authorList>
    </citation>
    <scope>NUCLEOTIDE SEQUENCE [LARGE SCALE GENOMIC DNA]</scope>
    <source>
        <strain evidence="2">7-10-1-b</strain>
    </source>
</reference>
<dbReference type="EMBL" id="FP929047">
    <property type="protein sequence ID" value="CBL03491.1"/>
    <property type="molecule type" value="Genomic_DNA"/>
</dbReference>
<dbReference type="AlphaFoldDB" id="D6E6Z4"/>
<dbReference type="RefSeq" id="WP_015538841.1">
    <property type="nucleotide sequence ID" value="NC_021021.1"/>
</dbReference>
<reference evidence="1 2" key="1">
    <citation type="submission" date="2010-03" db="EMBL/GenBank/DDBJ databases">
        <title>The genome sequence of Gordonibacter pamelaeae 7-10-1-bT.</title>
        <authorList>
            <consortium name="metaHIT consortium -- http://www.metahit.eu/"/>
            <person name="Pajon A."/>
            <person name="Turner K."/>
            <person name="Parkhill J."/>
            <person name="Timmis K."/>
            <person name="Oxley A."/>
            <person name="Wurdemann D."/>
        </authorList>
    </citation>
    <scope>NUCLEOTIDE SEQUENCE [LARGE SCALE GENOMIC DNA]</scope>
    <source>
        <strain evidence="2">7-10-1-b</strain>
    </source>
</reference>
<sequence length="97" mass="11095">MLPNVSSRFDAATFQEWPATRYHPKPHRLRTIRARNTKSAIFSRDFTDIMLSIIPCRTEAASQMGNRQNFDSYALPPMRATQEKPRCGSPPAYTSFS</sequence>
<keyword evidence="2" id="KW-1185">Reference proteome</keyword>
<dbReference type="KEGG" id="gpa:GPA_05370"/>
<accession>D6E6Z4</accession>
<gene>
    <name evidence="1" type="ORF">GPA_05370</name>
</gene>